<gene>
    <name evidence="2" type="ORF">PYCCODRAFT_1437943</name>
</gene>
<keyword evidence="3" id="KW-1185">Reference proteome</keyword>
<protein>
    <recommendedName>
        <fullName evidence="4">Protein-S-isoprenylcysteine O-methyltransferase</fullName>
    </recommendedName>
</protein>
<keyword evidence="1" id="KW-0472">Membrane</keyword>
<evidence type="ECO:0008006" key="4">
    <source>
        <dbReference type="Google" id="ProtNLM"/>
    </source>
</evidence>
<evidence type="ECO:0000313" key="3">
    <source>
        <dbReference type="Proteomes" id="UP000193067"/>
    </source>
</evidence>
<evidence type="ECO:0000256" key="1">
    <source>
        <dbReference type="SAM" id="Phobius"/>
    </source>
</evidence>
<sequence length="224" mass="24590">MSLLKIFALISSAGLFSSAIGIPLPRATAKGTHIDQMSHFMVLFLAYASCGMVIASSLCHALLLVDAPRLWSYLDPSFFCPSPTLRLYSLVPISPKFVLGTVLVMFGAAFRLWSHRTFSGALRGDVLPAGEEAWITTGSSAHVRHPSYLGLVLTLIGAHAIHFGAGGYVTECGVEIVPAIRGLAWAWRVGILVCLAYLFRRCDVEDARMESLFGNEWRRYRRDV</sequence>
<dbReference type="AlphaFoldDB" id="A0A1Y2IF06"/>
<evidence type="ECO:0000313" key="2">
    <source>
        <dbReference type="EMBL" id="OSC99765.1"/>
    </source>
</evidence>
<dbReference type="STRING" id="1353009.A0A1Y2IF06"/>
<accession>A0A1Y2IF06</accession>
<feature type="transmembrane region" description="Helical" evidence="1">
    <location>
        <begin position="85"/>
        <end position="113"/>
    </location>
</feature>
<proteinExistence type="predicted"/>
<dbReference type="EMBL" id="KZ084124">
    <property type="protein sequence ID" value="OSC99765.1"/>
    <property type="molecule type" value="Genomic_DNA"/>
</dbReference>
<dbReference type="Proteomes" id="UP000193067">
    <property type="component" value="Unassembled WGS sequence"/>
</dbReference>
<feature type="transmembrane region" description="Helical" evidence="1">
    <location>
        <begin position="182"/>
        <end position="199"/>
    </location>
</feature>
<reference evidence="2 3" key="1">
    <citation type="journal article" date="2015" name="Biotechnol. Biofuels">
        <title>Enhanced degradation of softwood versus hardwood by the white-rot fungus Pycnoporus coccineus.</title>
        <authorList>
            <person name="Couturier M."/>
            <person name="Navarro D."/>
            <person name="Chevret D."/>
            <person name="Henrissat B."/>
            <person name="Piumi F."/>
            <person name="Ruiz-Duenas F.J."/>
            <person name="Martinez A.T."/>
            <person name="Grigoriev I.V."/>
            <person name="Riley R."/>
            <person name="Lipzen A."/>
            <person name="Berrin J.G."/>
            <person name="Master E.R."/>
            <person name="Rosso M.N."/>
        </authorList>
    </citation>
    <scope>NUCLEOTIDE SEQUENCE [LARGE SCALE GENOMIC DNA]</scope>
    <source>
        <strain evidence="2 3">BRFM310</strain>
    </source>
</reference>
<dbReference type="OrthoDB" id="422086at2759"/>
<name>A0A1Y2IF06_TRAC3</name>
<keyword evidence="1" id="KW-0812">Transmembrane</keyword>
<keyword evidence="1" id="KW-1133">Transmembrane helix</keyword>
<feature type="transmembrane region" description="Helical" evidence="1">
    <location>
        <begin position="40"/>
        <end position="65"/>
    </location>
</feature>
<dbReference type="Gene3D" id="1.20.120.1630">
    <property type="match status" value="1"/>
</dbReference>
<organism evidence="2 3">
    <name type="scientific">Trametes coccinea (strain BRFM310)</name>
    <name type="common">Pycnoporus coccineus</name>
    <dbReference type="NCBI Taxonomy" id="1353009"/>
    <lineage>
        <taxon>Eukaryota</taxon>
        <taxon>Fungi</taxon>
        <taxon>Dikarya</taxon>
        <taxon>Basidiomycota</taxon>
        <taxon>Agaricomycotina</taxon>
        <taxon>Agaricomycetes</taxon>
        <taxon>Polyporales</taxon>
        <taxon>Polyporaceae</taxon>
        <taxon>Trametes</taxon>
    </lineage>
</organism>
<feature type="transmembrane region" description="Helical" evidence="1">
    <location>
        <begin position="148"/>
        <end position="170"/>
    </location>
</feature>